<dbReference type="Gene3D" id="2.170.270.10">
    <property type="entry name" value="SET domain"/>
    <property type="match status" value="1"/>
</dbReference>
<evidence type="ECO:0000256" key="1">
    <source>
        <dbReference type="ARBA" id="ARBA00023015"/>
    </source>
</evidence>
<dbReference type="SUPFAM" id="SSF82199">
    <property type="entry name" value="SET domain"/>
    <property type="match status" value="1"/>
</dbReference>
<dbReference type="InterPro" id="IPR050331">
    <property type="entry name" value="Zinc_finger"/>
</dbReference>
<dbReference type="Proteomes" id="UP001634394">
    <property type="component" value="Unassembled WGS sequence"/>
</dbReference>
<keyword evidence="2" id="KW-0804">Transcription</keyword>
<organism evidence="5 6">
    <name type="scientific">Sinanodonta woodiana</name>
    <name type="common">Chinese pond mussel</name>
    <name type="synonym">Anodonta woodiana</name>
    <dbReference type="NCBI Taxonomy" id="1069815"/>
    <lineage>
        <taxon>Eukaryota</taxon>
        <taxon>Metazoa</taxon>
        <taxon>Spiralia</taxon>
        <taxon>Lophotrochozoa</taxon>
        <taxon>Mollusca</taxon>
        <taxon>Bivalvia</taxon>
        <taxon>Autobranchia</taxon>
        <taxon>Heteroconchia</taxon>
        <taxon>Palaeoheterodonta</taxon>
        <taxon>Unionida</taxon>
        <taxon>Unionoidea</taxon>
        <taxon>Unionidae</taxon>
        <taxon>Unioninae</taxon>
        <taxon>Sinanodonta</taxon>
    </lineage>
</organism>
<dbReference type="PANTHER" id="PTHR16515">
    <property type="entry name" value="PR DOMAIN ZINC FINGER PROTEIN"/>
    <property type="match status" value="1"/>
</dbReference>
<dbReference type="SMART" id="SM00317">
    <property type="entry name" value="SET"/>
    <property type="match status" value="1"/>
</dbReference>
<dbReference type="PROSITE" id="PS50280">
    <property type="entry name" value="SET"/>
    <property type="match status" value="1"/>
</dbReference>
<dbReference type="Pfam" id="PF21549">
    <property type="entry name" value="PRDM2_PR"/>
    <property type="match status" value="1"/>
</dbReference>
<dbReference type="PANTHER" id="PTHR16515:SF37">
    <property type="entry name" value="PR DOMAIN ZINC FINGER PROTEIN 2"/>
    <property type="match status" value="1"/>
</dbReference>
<evidence type="ECO:0000259" key="4">
    <source>
        <dbReference type="PROSITE" id="PS50280"/>
    </source>
</evidence>
<dbReference type="InterPro" id="IPR046341">
    <property type="entry name" value="SET_dom_sf"/>
</dbReference>
<dbReference type="InterPro" id="IPR001214">
    <property type="entry name" value="SET_dom"/>
</dbReference>
<sequence length="599" mass="68496">MVTTDLEVVPGHIETPDSIELKASAVASPCIGAWSLLPIVKDTVIGPFIGDNRKGKDIKDINYRYAWEVFDPETFGLLHVIDATDPSKGNWMRYVNCAHYLVEQNLISVQQEDKVYYKAIKNIEPGEELLTWFELRKKNRGHTRKIEKEVKEEEVSARTAHPADARHNMDDNLLGKRKRIPKIFPNFYQEIWFSRQKKRENDKKSKALKINNGVTDPTEKMTSNSNSLQNCIDYIRIEDYDEHPTRQEKSASMPWYRYNIPFDITVNEASCDSRSPGECINLEIDICNQLQQVVAQQKLRNTSNKGDNKDDEQLSESDDSLNNSPRDNFENIAFGKHGNITFDLNCLERHHLKNHPSTVFNFLEVEQGNGIDLLHYSEPSNVGVLAVTNTGLESATEQDIFHCTGCGSVFKNVSRLHVHIVNCVSTANLNNSSDLNKTKKIKSSLKKNIKKQGESMNISQNFQSRLKDFARHNAVIFNMDGKQRKQIFTGCRKRKAVSLPDSPVKLTNKDYYETGYNPNNHIQRRESTELLDTHQCSGCGVKFMTILLLERQVKICAKKEKFKDLHPLKSWRSPLLEISTHASNVDICTVQNIDLPKEK</sequence>
<feature type="domain" description="SET" evidence="4">
    <location>
        <begin position="17"/>
        <end position="134"/>
    </location>
</feature>
<accession>A0ABD3VP71</accession>
<evidence type="ECO:0000256" key="2">
    <source>
        <dbReference type="ARBA" id="ARBA00023163"/>
    </source>
</evidence>
<gene>
    <name evidence="5" type="ORF">ACJMK2_005147</name>
</gene>
<reference evidence="5 6" key="1">
    <citation type="submission" date="2024-11" db="EMBL/GenBank/DDBJ databases">
        <title>Chromosome-level genome assembly of the freshwater bivalve Anodonta woodiana.</title>
        <authorList>
            <person name="Chen X."/>
        </authorList>
    </citation>
    <scope>NUCLEOTIDE SEQUENCE [LARGE SCALE GENOMIC DNA]</scope>
    <source>
        <strain evidence="5">MN2024</strain>
        <tissue evidence="5">Gills</tissue>
    </source>
</reference>
<protein>
    <recommendedName>
        <fullName evidence="4">SET domain-containing protein</fullName>
    </recommendedName>
</protein>
<feature type="region of interest" description="Disordered" evidence="3">
    <location>
        <begin position="153"/>
        <end position="172"/>
    </location>
</feature>
<comment type="caution">
    <text evidence="5">The sequence shown here is derived from an EMBL/GenBank/DDBJ whole genome shotgun (WGS) entry which is preliminary data.</text>
</comment>
<evidence type="ECO:0000256" key="3">
    <source>
        <dbReference type="SAM" id="MobiDB-lite"/>
    </source>
</evidence>
<dbReference type="AlphaFoldDB" id="A0ABD3VP71"/>
<proteinExistence type="predicted"/>
<keyword evidence="6" id="KW-1185">Reference proteome</keyword>
<name>A0ABD3VP71_SINWO</name>
<evidence type="ECO:0000313" key="6">
    <source>
        <dbReference type="Proteomes" id="UP001634394"/>
    </source>
</evidence>
<feature type="region of interest" description="Disordered" evidence="3">
    <location>
        <begin position="299"/>
        <end position="328"/>
    </location>
</feature>
<keyword evidence="1" id="KW-0805">Transcription regulation</keyword>
<dbReference type="EMBL" id="JBJQND010000010">
    <property type="protein sequence ID" value="KAL3863390.1"/>
    <property type="molecule type" value="Genomic_DNA"/>
</dbReference>
<evidence type="ECO:0000313" key="5">
    <source>
        <dbReference type="EMBL" id="KAL3863390.1"/>
    </source>
</evidence>